<dbReference type="GO" id="GO:0051537">
    <property type="term" value="F:2 iron, 2 sulfur cluster binding"/>
    <property type="evidence" value="ECO:0007669"/>
    <property type="project" value="UniProtKB-KW"/>
</dbReference>
<dbReference type="PANTHER" id="PTHR13847">
    <property type="entry name" value="SARCOSINE DEHYDROGENASE-RELATED"/>
    <property type="match status" value="1"/>
</dbReference>
<protein>
    <recommendedName>
        <fullName evidence="5">Rieske domain-containing protein</fullName>
    </recommendedName>
</protein>
<dbReference type="InterPro" id="IPR036922">
    <property type="entry name" value="Rieske_2Fe-2S_sf"/>
</dbReference>
<evidence type="ECO:0000259" key="5">
    <source>
        <dbReference type="PROSITE" id="PS51296"/>
    </source>
</evidence>
<keyword evidence="3" id="KW-0408">Iron</keyword>
<dbReference type="PROSITE" id="PS51296">
    <property type="entry name" value="RIESKE"/>
    <property type="match status" value="1"/>
</dbReference>
<feature type="domain" description="Rieske" evidence="5">
    <location>
        <begin position="498"/>
        <end position="574"/>
    </location>
</feature>
<accession>A0AAW1RRG6</accession>
<evidence type="ECO:0000313" key="6">
    <source>
        <dbReference type="EMBL" id="KAK9836760.1"/>
    </source>
</evidence>
<keyword evidence="7" id="KW-1185">Reference proteome</keyword>
<dbReference type="GO" id="GO:0005737">
    <property type="term" value="C:cytoplasm"/>
    <property type="evidence" value="ECO:0007669"/>
    <property type="project" value="TreeGrafter"/>
</dbReference>
<keyword evidence="1" id="KW-0001">2Fe-2S</keyword>
<dbReference type="Gene3D" id="3.50.50.60">
    <property type="entry name" value="FAD/NAD(P)-binding domain"/>
    <property type="match status" value="1"/>
</dbReference>
<reference evidence="6 7" key="1">
    <citation type="journal article" date="2024" name="Nat. Commun.">
        <title>Phylogenomics reveals the evolutionary origins of lichenization in chlorophyte algae.</title>
        <authorList>
            <person name="Puginier C."/>
            <person name="Libourel C."/>
            <person name="Otte J."/>
            <person name="Skaloud P."/>
            <person name="Haon M."/>
            <person name="Grisel S."/>
            <person name="Petersen M."/>
            <person name="Berrin J.G."/>
            <person name="Delaux P.M."/>
            <person name="Dal Grande F."/>
            <person name="Keller J."/>
        </authorList>
    </citation>
    <scope>NUCLEOTIDE SEQUENCE [LARGE SCALE GENOMIC DNA]</scope>
    <source>
        <strain evidence="6 7">SAG 2145</strain>
    </source>
</reference>
<keyword evidence="2" id="KW-0479">Metal-binding</keyword>
<dbReference type="GO" id="GO:0046872">
    <property type="term" value="F:metal ion binding"/>
    <property type="evidence" value="ECO:0007669"/>
    <property type="project" value="UniProtKB-KW"/>
</dbReference>
<keyword evidence="4" id="KW-0411">Iron-sulfur</keyword>
<name>A0AAW1RRG6_9CHLO</name>
<dbReference type="Pfam" id="PF01266">
    <property type="entry name" value="DAO"/>
    <property type="match status" value="1"/>
</dbReference>
<sequence>MNPVTASSTASLGLPVLPVRCRSGISRSPDSSQLLSRPLVHDARHHAAQNFRVTASAPTVPFAGSPPGLDTNVWDQLKNTSAPTYPRLATNTSADVVVIGGGIAGLSIAYDLVRAGKKVVVLEAATISSGQTGKSTAQLMMWNDNYYYKIEEEGGVATSSKVADGHRFAIETIKRVSEAEKIDCDFEYVDGYLYPADERPSSYQKLERELQACRRAGVSGVERVDLGGDSDVGGIRTAIKFPRCANFDPLKYSQGLAEAISKRGGAVFESSRVKRAEGRRVTTAAGQSVETPVIVFATHSPLHRNLTLHSRQSAEKLYCVALKMPEGGMADGQFWDTEDPYHSVRFVKGTSKGDCLLVRGKNHVAGIKPEEVDRNTYRNLEQWARRRWPQAGEVAWEWGGQLYEPIDKLALYGQDPFNGFQLDGTYYIATGDSGQGTVGGPLAGKIISDQILGYDGPWSEVFAPARLPALSKDTAASLGQVLSDVTAGYVDLVSPAGAQPLGADDLARDSGAVIQQGLLKVAAYVDEDGVQHKHSAICPHLGCVVQWNPIDRSFNCPCHGAGFDRYGKLHDVIR</sequence>
<organism evidence="6 7">
    <name type="scientific">Apatococcus lobatus</name>
    <dbReference type="NCBI Taxonomy" id="904363"/>
    <lineage>
        <taxon>Eukaryota</taxon>
        <taxon>Viridiplantae</taxon>
        <taxon>Chlorophyta</taxon>
        <taxon>core chlorophytes</taxon>
        <taxon>Trebouxiophyceae</taxon>
        <taxon>Chlorellales</taxon>
        <taxon>Chlorellaceae</taxon>
        <taxon>Apatococcus</taxon>
    </lineage>
</organism>
<dbReference type="Gene3D" id="3.30.9.10">
    <property type="entry name" value="D-Amino Acid Oxidase, subunit A, domain 2"/>
    <property type="match status" value="1"/>
</dbReference>
<dbReference type="Gene3D" id="2.102.10.10">
    <property type="entry name" value="Rieske [2Fe-2S] iron-sulphur domain"/>
    <property type="match status" value="1"/>
</dbReference>
<dbReference type="InterPro" id="IPR006076">
    <property type="entry name" value="FAD-dep_OxRdtase"/>
</dbReference>
<dbReference type="InterPro" id="IPR036188">
    <property type="entry name" value="FAD/NAD-bd_sf"/>
</dbReference>
<evidence type="ECO:0000256" key="4">
    <source>
        <dbReference type="ARBA" id="ARBA00023014"/>
    </source>
</evidence>
<dbReference type="InterPro" id="IPR017941">
    <property type="entry name" value="Rieske_2Fe-2S"/>
</dbReference>
<proteinExistence type="predicted"/>
<dbReference type="SUPFAM" id="SSF50022">
    <property type="entry name" value="ISP domain"/>
    <property type="match status" value="1"/>
</dbReference>
<dbReference type="Proteomes" id="UP001438707">
    <property type="component" value="Unassembled WGS sequence"/>
</dbReference>
<evidence type="ECO:0000256" key="2">
    <source>
        <dbReference type="ARBA" id="ARBA00022723"/>
    </source>
</evidence>
<dbReference type="Pfam" id="PF00355">
    <property type="entry name" value="Rieske"/>
    <property type="match status" value="1"/>
</dbReference>
<dbReference type="EMBL" id="JALJOS010000007">
    <property type="protein sequence ID" value="KAK9836760.1"/>
    <property type="molecule type" value="Genomic_DNA"/>
</dbReference>
<dbReference type="SUPFAM" id="SSF51905">
    <property type="entry name" value="FAD/NAD(P)-binding domain"/>
    <property type="match status" value="1"/>
</dbReference>
<dbReference type="AlphaFoldDB" id="A0AAW1RRG6"/>
<evidence type="ECO:0000256" key="3">
    <source>
        <dbReference type="ARBA" id="ARBA00023004"/>
    </source>
</evidence>
<evidence type="ECO:0000313" key="7">
    <source>
        <dbReference type="Proteomes" id="UP001438707"/>
    </source>
</evidence>
<evidence type="ECO:0000256" key="1">
    <source>
        <dbReference type="ARBA" id="ARBA00022714"/>
    </source>
</evidence>
<comment type="caution">
    <text evidence="6">The sequence shown here is derived from an EMBL/GenBank/DDBJ whole genome shotgun (WGS) entry which is preliminary data.</text>
</comment>
<gene>
    <name evidence="6" type="ORF">WJX74_007560</name>
</gene>
<dbReference type="PANTHER" id="PTHR13847:SF281">
    <property type="entry name" value="FAD DEPENDENT OXIDOREDUCTASE DOMAIN-CONTAINING PROTEIN"/>
    <property type="match status" value="1"/>
</dbReference>